<dbReference type="PROSITE" id="PS50088">
    <property type="entry name" value="ANK_REPEAT"/>
    <property type="match status" value="26"/>
</dbReference>
<feature type="repeat" description="ANK" evidence="3">
    <location>
        <begin position="1170"/>
        <end position="1202"/>
    </location>
</feature>
<feature type="repeat" description="ANK" evidence="3">
    <location>
        <begin position="1906"/>
        <end position="1938"/>
    </location>
</feature>
<dbReference type="PROSITE" id="PS50297">
    <property type="entry name" value="ANK_REP_REGION"/>
    <property type="match status" value="20"/>
</dbReference>
<name>A0A9P9IS40_9HYPO</name>
<evidence type="ECO:0000313" key="8">
    <source>
        <dbReference type="Proteomes" id="UP000738349"/>
    </source>
</evidence>
<keyword evidence="2 3" id="KW-0040">ANK repeat</keyword>
<dbReference type="InterPro" id="IPR056884">
    <property type="entry name" value="NPHP3-like_N"/>
</dbReference>
<evidence type="ECO:0000256" key="1">
    <source>
        <dbReference type="ARBA" id="ARBA00022737"/>
    </source>
</evidence>
<accession>A0A9P9IS40</accession>
<feature type="domain" description="Nephrocystin 3-like N-terminal" evidence="6">
    <location>
        <begin position="189"/>
        <end position="357"/>
    </location>
</feature>
<feature type="region of interest" description="Disordered" evidence="4">
    <location>
        <begin position="1219"/>
        <end position="1240"/>
    </location>
</feature>
<dbReference type="OrthoDB" id="448455at2759"/>
<feature type="repeat" description="ANK" evidence="3">
    <location>
        <begin position="1302"/>
        <end position="1334"/>
    </location>
</feature>
<feature type="repeat" description="ANK" evidence="3">
    <location>
        <begin position="1083"/>
        <end position="1109"/>
    </location>
</feature>
<feature type="repeat" description="ANK" evidence="3">
    <location>
        <begin position="841"/>
        <end position="867"/>
    </location>
</feature>
<feature type="repeat" description="ANK" evidence="3">
    <location>
        <begin position="877"/>
        <end position="909"/>
    </location>
</feature>
<feature type="repeat" description="ANK" evidence="3">
    <location>
        <begin position="1133"/>
        <end position="1166"/>
    </location>
</feature>
<feature type="repeat" description="ANK" evidence="3">
    <location>
        <begin position="1678"/>
        <end position="1703"/>
    </location>
</feature>
<dbReference type="InterPro" id="IPR054471">
    <property type="entry name" value="GPIID_WHD"/>
</dbReference>
<dbReference type="Pfam" id="PF13637">
    <property type="entry name" value="Ank_4"/>
    <property type="match status" value="1"/>
</dbReference>
<gene>
    <name evidence="7" type="ORF">EDB81DRAFT_888529</name>
</gene>
<evidence type="ECO:0000259" key="6">
    <source>
        <dbReference type="Pfam" id="PF24883"/>
    </source>
</evidence>
<feature type="compositionally biased region" description="Polar residues" evidence="4">
    <location>
        <begin position="1223"/>
        <end position="1232"/>
    </location>
</feature>
<organism evidence="7 8">
    <name type="scientific">Dactylonectria macrodidyma</name>
    <dbReference type="NCBI Taxonomy" id="307937"/>
    <lineage>
        <taxon>Eukaryota</taxon>
        <taxon>Fungi</taxon>
        <taxon>Dikarya</taxon>
        <taxon>Ascomycota</taxon>
        <taxon>Pezizomycotina</taxon>
        <taxon>Sordariomycetes</taxon>
        <taxon>Hypocreomycetidae</taxon>
        <taxon>Hypocreales</taxon>
        <taxon>Nectriaceae</taxon>
        <taxon>Dactylonectria</taxon>
    </lineage>
</organism>
<feature type="repeat" description="ANK" evidence="3">
    <location>
        <begin position="1940"/>
        <end position="1972"/>
    </location>
</feature>
<dbReference type="Gene3D" id="1.25.40.20">
    <property type="entry name" value="Ankyrin repeat-containing domain"/>
    <property type="match status" value="11"/>
</dbReference>
<feature type="repeat" description="ANK" evidence="3">
    <location>
        <begin position="1396"/>
        <end position="1428"/>
    </location>
</feature>
<dbReference type="Pfam" id="PF22939">
    <property type="entry name" value="WHD_GPIID"/>
    <property type="match status" value="1"/>
</dbReference>
<evidence type="ECO:0000256" key="2">
    <source>
        <dbReference type="ARBA" id="ARBA00023043"/>
    </source>
</evidence>
<dbReference type="Proteomes" id="UP000738349">
    <property type="component" value="Unassembled WGS sequence"/>
</dbReference>
<feature type="domain" description="GPI inositol-deacylase winged helix" evidence="5">
    <location>
        <begin position="476"/>
        <end position="554"/>
    </location>
</feature>
<keyword evidence="1" id="KW-0677">Repeat</keyword>
<feature type="repeat" description="ANK" evidence="3">
    <location>
        <begin position="1777"/>
        <end position="1799"/>
    </location>
</feature>
<feature type="repeat" description="ANK" evidence="3">
    <location>
        <begin position="944"/>
        <end position="976"/>
    </location>
</feature>
<feature type="repeat" description="ANK" evidence="3">
    <location>
        <begin position="1743"/>
        <end position="1775"/>
    </location>
</feature>
<feature type="repeat" description="ANK" evidence="3">
    <location>
        <begin position="1531"/>
        <end position="1563"/>
    </location>
</feature>
<reference evidence="7" key="1">
    <citation type="journal article" date="2021" name="Nat. Commun.">
        <title>Genetic determinants of endophytism in the Arabidopsis root mycobiome.</title>
        <authorList>
            <person name="Mesny F."/>
            <person name="Miyauchi S."/>
            <person name="Thiergart T."/>
            <person name="Pickel B."/>
            <person name="Atanasova L."/>
            <person name="Karlsson M."/>
            <person name="Huettel B."/>
            <person name="Barry K.W."/>
            <person name="Haridas S."/>
            <person name="Chen C."/>
            <person name="Bauer D."/>
            <person name="Andreopoulos W."/>
            <person name="Pangilinan J."/>
            <person name="LaButti K."/>
            <person name="Riley R."/>
            <person name="Lipzen A."/>
            <person name="Clum A."/>
            <person name="Drula E."/>
            <person name="Henrissat B."/>
            <person name="Kohler A."/>
            <person name="Grigoriev I.V."/>
            <person name="Martin F.M."/>
            <person name="Hacquard S."/>
        </authorList>
    </citation>
    <scope>NUCLEOTIDE SEQUENCE</scope>
    <source>
        <strain evidence="7">MPI-CAGE-AT-0147</strain>
    </source>
</reference>
<feature type="repeat" description="ANK" evidence="3">
    <location>
        <begin position="693"/>
        <end position="725"/>
    </location>
</feature>
<feature type="repeat" description="ANK" evidence="3">
    <location>
        <begin position="1331"/>
        <end position="1363"/>
    </location>
</feature>
<feature type="repeat" description="ANK" evidence="3">
    <location>
        <begin position="1973"/>
        <end position="2005"/>
    </location>
</feature>
<dbReference type="SMART" id="SM00248">
    <property type="entry name" value="ANK"/>
    <property type="match status" value="34"/>
</dbReference>
<dbReference type="InterPro" id="IPR027417">
    <property type="entry name" value="P-loop_NTPase"/>
</dbReference>
<dbReference type="Pfam" id="PF13857">
    <property type="entry name" value="Ank_5"/>
    <property type="match status" value="1"/>
</dbReference>
<dbReference type="InterPro" id="IPR036770">
    <property type="entry name" value="Ankyrin_rpt-contain_sf"/>
</dbReference>
<feature type="repeat" description="ANK" evidence="3">
    <location>
        <begin position="977"/>
        <end position="1009"/>
    </location>
</feature>
<proteinExistence type="predicted"/>
<keyword evidence="8" id="KW-1185">Reference proteome</keyword>
<dbReference type="PRINTS" id="PR01415">
    <property type="entry name" value="ANKYRIN"/>
</dbReference>
<dbReference type="InterPro" id="IPR002110">
    <property type="entry name" value="Ankyrin_rpt"/>
</dbReference>
<dbReference type="Pfam" id="PF12796">
    <property type="entry name" value="Ank_2"/>
    <property type="match status" value="10"/>
</dbReference>
<feature type="repeat" description="ANK" evidence="3">
    <location>
        <begin position="726"/>
        <end position="758"/>
    </location>
</feature>
<evidence type="ECO:0000313" key="7">
    <source>
        <dbReference type="EMBL" id="KAH7131252.1"/>
    </source>
</evidence>
<dbReference type="Gene3D" id="3.40.50.300">
    <property type="entry name" value="P-loop containing nucleotide triphosphate hydrolases"/>
    <property type="match status" value="1"/>
</dbReference>
<evidence type="ECO:0000256" key="3">
    <source>
        <dbReference type="PROSITE-ProRule" id="PRU00023"/>
    </source>
</evidence>
<dbReference type="Pfam" id="PF00023">
    <property type="entry name" value="Ank"/>
    <property type="match status" value="1"/>
</dbReference>
<evidence type="ECO:0000259" key="5">
    <source>
        <dbReference type="Pfam" id="PF22939"/>
    </source>
</evidence>
<feature type="repeat" description="ANK" evidence="3">
    <location>
        <begin position="759"/>
        <end position="791"/>
    </location>
</feature>
<comment type="caution">
    <text evidence="7">The sequence shown here is derived from an EMBL/GenBank/DDBJ whole genome shotgun (WGS) entry which is preliminary data.</text>
</comment>
<evidence type="ECO:0000256" key="4">
    <source>
        <dbReference type="SAM" id="MobiDB-lite"/>
    </source>
</evidence>
<feature type="repeat" description="ANK" evidence="3">
    <location>
        <begin position="1015"/>
        <end position="1047"/>
    </location>
</feature>
<feature type="repeat" description="ANK" evidence="3">
    <location>
        <begin position="1872"/>
        <end position="1904"/>
    </location>
</feature>
<feature type="repeat" description="ANK" evidence="3">
    <location>
        <begin position="1049"/>
        <end position="1081"/>
    </location>
</feature>
<feature type="repeat" description="ANK" evidence="3">
    <location>
        <begin position="1497"/>
        <end position="1525"/>
    </location>
</feature>
<sequence length="2086" mass="222597">MDPLSAAVNIMTVLQLASKVVRYLNSVKDAPKERENVFREISSITGVLFLVKDQAERESTPPSSLRSLSVPKGPLEQFQTALEALASKFSPVGALKKLGRVLTWPFDKGEIASILQSLERLKTYFILALQSDHFDLSKTTKSTIDKLSDAVEWLRLAQDGEECRRILDWLSATDMDQKQQDMFSLRQEGTCSWFLQSREFIGWLEEDEVDSLLWCPGDPGAGKTVMTSVAVEHVRASFENEEAGVAFAYCHYNDPDANTGSSIVASLVRQLAMRGNRLHRKVDELFRKLTRGNRSTRPSPKELQSLLLSLASSFDKTYVLVDGIDECEKRDRPMLLSTLKDLANLRGGRVRVLATSRPHAQDIQQAFKSFARLDIVATEMDIEVFVRHELESNDEFLDLVGADEETTLQERIVSTTASQASGMFLMAVLQMERIRVSDSVKEVNDALVSIPTDLFDMYAESLERMAKQPATRYERGLRVLAWVSRAKRPLLVDELLDALLVEDADEAKPPPRQLDKTGLVKPKVIVDVCAGLVAIDPNSKVVRLVHATAQEYLDQLDGNRFSLADENISRACLTYLALDEFAQGPSPSDEELERRLGEFPFLDYSARFWGRHLHKAGSNRLQAAALALFENETRIMSINQVSHLSRFRFPDYSQLYPRQVNPLQIAAHFGLYELAKTLAVGGSAADLEAKDSFGWTALHRATENGHVDMVRLLLEKGCDANSAAQFGGTALHRAAKNGHADVARLLLDAAARIDAEDNYGGTPLHRAARHGREAVARLLLSWGADANRPYNFEATLRLMMENGTITSQVVSDSFQGLAHWEAKDEAVLRIEAELAARERLRGGTALHEAAGVGGAGTGLVRLLLEEGGADMGAVDNFGGTALHRAARNGHEAVMDVLLDRGASIDSGCHYGTLARELISMTSEHINNGNVYRWTPDEFQFDAMLGATALHEAATNGHENAVRLLLARGADPNLSGAYGDSPLQGAARNGHANVVGMLLDGGANVDQSGQMSMNRVEGTALHEAAENGHEAVVMLLLKAGANANQERGVDEITPLCLAAKGGHHGVAGLLLDWGAEVGWKSESTGYTALCVAAETGDAAMVQLLLDRGSDQVAGASPLGGTMRSLLGHDDGEGGPFTPLWLAVVKGHAEVAKLLLLHHGADLNWRGDDIYSPLTVLYAAIRAGSLATVEELLAKGADPNAESKGSPTLHGAIEALSSAVDKMAKQSQRNSSETLEPESAKEADVVCREREAIVHSLIRAGADVSSPCSWAEKTALHVASRGGHERIAALLLANGADINATDSAEETPLSGAARQGHVSMLRLLLDAGARVDTGVSPLYGAAWGGSEEAAQTLLDNGAEVSESSGIRPKVLVMAAGKGLESIVQALIDAGEDVEAVDDGDTALVRAAGAGHEPVVRLLSERGAQLETPEKNTERTPVLLAAIGGHESAAQILLGMGARPDQTDKQTGRSLLSWAAGQGMKTVVGQLVDRGICVDAEDASGRTPVSWAADNGHDAVVRLLLEKGAKPDGNIQDGRLTAVCLAASRGHVAVVRLLADAGADVAGKGVEDKDGSSPLVLAVKERRTEVVRELLLLLLHKDAGAGHESLDDGSSQPVVPVPVLPVRPGHDGEYETAQALLEARVGPAKLWLLSVALAVAVESHQLDIIRLLLNSGASLDAAPGVGIEPLVLSARAGDEEIVKALLDAGAGACSNIAAALHAALQQGRLAVARRLLPLLEGAADTREEAEGRTLLGRAAEKGYEDVVRPLLELGADPDTKDSVSGRTALSYAAEQGHLRIVELLLKQMKGAAESSHVVKMLAPGLWYERIAKLLAEVGSARDVAEVSDGRFLATTSGLGYERVVRLLLDKGVDPNLETEGYRPIHRAATGGKLPVVRLLLERGADPDARNGNYGQSALSSAAEFGFDSIVGLLLENKADTDSRDARDGSTPLHWAAKKGCWGAARLLLEHGARTDALTDDGRTPLLVAASHGNGAVAKLLLDRGADLRSRGANRRTALHLAAVGGFLALAGILLDSCCGNDDGGGGDIAQLTDDDGKTPLDLARTNGHETLAKLLEAHLGGRRGSGSTSTGGT</sequence>
<feature type="repeat" description="ANK" evidence="3">
    <location>
        <begin position="1430"/>
        <end position="1462"/>
    </location>
</feature>
<protein>
    <submittedName>
        <fullName evidence="7">Ankyrin repeat-containing domain protein</fullName>
    </submittedName>
</protein>
<feature type="repeat" description="ANK" evidence="3">
    <location>
        <begin position="1269"/>
        <end position="1301"/>
    </location>
</feature>
<dbReference type="PANTHER" id="PTHR24198:SF165">
    <property type="entry name" value="ANKYRIN REPEAT-CONTAINING PROTEIN-RELATED"/>
    <property type="match status" value="1"/>
</dbReference>
<dbReference type="SUPFAM" id="SSF48403">
    <property type="entry name" value="Ankyrin repeat"/>
    <property type="match status" value="5"/>
</dbReference>
<dbReference type="PANTHER" id="PTHR24198">
    <property type="entry name" value="ANKYRIN REPEAT AND PROTEIN KINASE DOMAIN-CONTAINING PROTEIN"/>
    <property type="match status" value="1"/>
</dbReference>
<dbReference type="Pfam" id="PF24883">
    <property type="entry name" value="NPHP3_N"/>
    <property type="match status" value="1"/>
</dbReference>
<dbReference type="EMBL" id="JAGMUV010000017">
    <property type="protein sequence ID" value="KAH7131252.1"/>
    <property type="molecule type" value="Genomic_DNA"/>
</dbReference>